<evidence type="ECO:0000256" key="1">
    <source>
        <dbReference type="SAM" id="MobiDB-lite"/>
    </source>
</evidence>
<evidence type="ECO:0000313" key="2">
    <source>
        <dbReference type="EMBL" id="ORY65388.1"/>
    </source>
</evidence>
<dbReference type="EMBL" id="MCFJ01000006">
    <property type="protein sequence ID" value="ORY65388.1"/>
    <property type="molecule type" value="Genomic_DNA"/>
</dbReference>
<reference evidence="2 3" key="1">
    <citation type="submission" date="2016-07" db="EMBL/GenBank/DDBJ databases">
        <title>Pervasive Adenine N6-methylation of Active Genes in Fungi.</title>
        <authorList>
            <consortium name="DOE Joint Genome Institute"/>
            <person name="Mondo S.J."/>
            <person name="Dannebaum R.O."/>
            <person name="Kuo R.C."/>
            <person name="Labutti K."/>
            <person name="Haridas S."/>
            <person name="Kuo A."/>
            <person name="Salamov A."/>
            <person name="Ahrendt S.R."/>
            <person name="Lipzen A."/>
            <person name="Sullivan W."/>
            <person name="Andreopoulos W.B."/>
            <person name="Clum A."/>
            <person name="Lindquist E."/>
            <person name="Daum C."/>
            <person name="Ramamoorthy G.K."/>
            <person name="Gryganskyi A."/>
            <person name="Culley D."/>
            <person name="Magnuson J.K."/>
            <person name="James T.Y."/>
            <person name="O'Malley M.A."/>
            <person name="Stajich J.E."/>
            <person name="Spatafora J.W."/>
            <person name="Visel A."/>
            <person name="Grigoriev I.V."/>
        </authorList>
    </citation>
    <scope>NUCLEOTIDE SEQUENCE [LARGE SCALE GENOMIC DNA]</scope>
    <source>
        <strain evidence="2 3">CBS 129021</strain>
    </source>
</reference>
<feature type="region of interest" description="Disordered" evidence="1">
    <location>
        <begin position="54"/>
        <end position="74"/>
    </location>
</feature>
<sequence length="190" mass="21178">MPSNYVLHEYGLRRAWQATYTPCMLWNPQVSCHHYPPAILYTSANLGRANRLRAKPERAGPSDGDVHELHSQRLPSKTHVSHTVAIFQGIVRTGAKTGELAFENDSVSFNILLKLAYKPLSNLTFAFISARWNSSPRSNKLINGLTIPIQLCSRAFPSEEKAHKRERDEATPPVPSRVLSSPRGKYSAGS</sequence>
<dbReference type="GeneID" id="63770273"/>
<feature type="region of interest" description="Disordered" evidence="1">
    <location>
        <begin position="158"/>
        <end position="190"/>
    </location>
</feature>
<dbReference type="InParanoid" id="A0A1Y2E1G2"/>
<dbReference type="Proteomes" id="UP000193689">
    <property type="component" value="Unassembled WGS sequence"/>
</dbReference>
<feature type="compositionally biased region" description="Basic and acidic residues" evidence="1">
    <location>
        <begin position="158"/>
        <end position="170"/>
    </location>
</feature>
<name>A0A1Y2E1G2_9PEZI</name>
<proteinExistence type="predicted"/>
<accession>A0A1Y2E1G2</accession>
<evidence type="ECO:0000313" key="3">
    <source>
        <dbReference type="Proteomes" id="UP000193689"/>
    </source>
</evidence>
<dbReference type="RefSeq" id="XP_040716540.1">
    <property type="nucleotide sequence ID" value="XM_040854061.1"/>
</dbReference>
<feature type="compositionally biased region" description="Basic and acidic residues" evidence="1">
    <location>
        <begin position="54"/>
        <end position="71"/>
    </location>
</feature>
<comment type="caution">
    <text evidence="2">The sequence shown here is derived from an EMBL/GenBank/DDBJ whole genome shotgun (WGS) entry which is preliminary data.</text>
</comment>
<organism evidence="2 3">
    <name type="scientific">Pseudomassariella vexata</name>
    <dbReference type="NCBI Taxonomy" id="1141098"/>
    <lineage>
        <taxon>Eukaryota</taxon>
        <taxon>Fungi</taxon>
        <taxon>Dikarya</taxon>
        <taxon>Ascomycota</taxon>
        <taxon>Pezizomycotina</taxon>
        <taxon>Sordariomycetes</taxon>
        <taxon>Xylariomycetidae</taxon>
        <taxon>Amphisphaeriales</taxon>
        <taxon>Pseudomassariaceae</taxon>
        <taxon>Pseudomassariella</taxon>
    </lineage>
</organism>
<protein>
    <submittedName>
        <fullName evidence="2">Uncharacterized protein</fullName>
    </submittedName>
</protein>
<keyword evidence="3" id="KW-1185">Reference proteome</keyword>
<dbReference type="AlphaFoldDB" id="A0A1Y2E1G2"/>
<gene>
    <name evidence="2" type="ORF">BCR38DRAFT_196501</name>
</gene>